<sequence length="369" mass="38076">MEFVSDLATLRLCSGLASLGFAFVFLSLWGGRRGEAHWLHWASSSALYAAVLAGFQFATSPAVEAVLYGVLAATNLQILMGVRRFDGLPALRPWMGLPVLAAMLAYGLPALTLADAGLASTASRIGGTVGLAASMGVVGTLLVFGRGPTPSRGRRIAGAALYTFLPVYAAAIAAEAAGWSSPNMAALLPMIADQLLLTMLNLGLLAMPGERAQAALREAALRDGLTGAWNRAGLDAHASRAIAADTALVVIDVDHFKAINDRHGHAAGDRVLAAVVTAAGALLPTRRDFVARLGGDEFVVVLHGTDLLAARRVADGIGAAARRSRGLPPWTLSLGVAMVEANDAGLAEGLARADAALYRAKASGRDRAA</sequence>
<dbReference type="CDD" id="cd01949">
    <property type="entry name" value="GGDEF"/>
    <property type="match status" value="1"/>
</dbReference>
<keyword evidence="3" id="KW-1133">Transmembrane helix</keyword>
<evidence type="ECO:0000256" key="2">
    <source>
        <dbReference type="ARBA" id="ARBA00034247"/>
    </source>
</evidence>
<dbReference type="InterPro" id="IPR029787">
    <property type="entry name" value="Nucleotide_cyclase"/>
</dbReference>
<dbReference type="NCBIfam" id="TIGR00254">
    <property type="entry name" value="GGDEF"/>
    <property type="match status" value="1"/>
</dbReference>
<evidence type="ECO:0000313" key="5">
    <source>
        <dbReference type="EMBL" id="GJE60253.1"/>
    </source>
</evidence>
<feature type="domain" description="GGDEF" evidence="4">
    <location>
        <begin position="244"/>
        <end position="369"/>
    </location>
</feature>
<feature type="transmembrane region" description="Helical" evidence="3">
    <location>
        <begin position="156"/>
        <end position="174"/>
    </location>
</feature>
<comment type="catalytic activity">
    <reaction evidence="2">
        <text>2 GTP = 3',3'-c-di-GMP + 2 diphosphate</text>
        <dbReference type="Rhea" id="RHEA:24898"/>
        <dbReference type="ChEBI" id="CHEBI:33019"/>
        <dbReference type="ChEBI" id="CHEBI:37565"/>
        <dbReference type="ChEBI" id="CHEBI:58805"/>
        <dbReference type="EC" id="2.7.7.65"/>
    </reaction>
</comment>
<dbReference type="Pfam" id="PF00990">
    <property type="entry name" value="GGDEF"/>
    <property type="match status" value="1"/>
</dbReference>
<dbReference type="Proteomes" id="UP001055057">
    <property type="component" value="Unassembled WGS sequence"/>
</dbReference>
<feature type="transmembrane region" description="Helical" evidence="3">
    <location>
        <begin position="125"/>
        <end position="144"/>
    </location>
</feature>
<keyword evidence="6" id="KW-1185">Reference proteome</keyword>
<keyword evidence="3" id="KW-0472">Membrane</keyword>
<dbReference type="Gene3D" id="3.30.70.270">
    <property type="match status" value="1"/>
</dbReference>
<gene>
    <name evidence="5" type="ORF">MPOCJGCO_2364</name>
</gene>
<evidence type="ECO:0000259" key="4">
    <source>
        <dbReference type="PROSITE" id="PS50887"/>
    </source>
</evidence>
<keyword evidence="3" id="KW-0812">Transmembrane</keyword>
<dbReference type="SUPFAM" id="SSF55073">
    <property type="entry name" value="Nucleotide cyclase"/>
    <property type="match status" value="1"/>
</dbReference>
<feature type="transmembrane region" description="Helical" evidence="3">
    <location>
        <begin position="94"/>
        <end position="113"/>
    </location>
</feature>
<evidence type="ECO:0000256" key="3">
    <source>
        <dbReference type="SAM" id="Phobius"/>
    </source>
</evidence>
<dbReference type="EMBL" id="BPRB01000121">
    <property type="protein sequence ID" value="GJE60253.1"/>
    <property type="molecule type" value="Genomic_DNA"/>
</dbReference>
<dbReference type="RefSeq" id="WP_238182789.1">
    <property type="nucleotide sequence ID" value="NZ_BPRB01000121.1"/>
</dbReference>
<evidence type="ECO:0000256" key="1">
    <source>
        <dbReference type="ARBA" id="ARBA00012528"/>
    </source>
</evidence>
<accession>A0ABQ4TYD4</accession>
<reference evidence="5" key="2">
    <citation type="submission" date="2021-08" db="EMBL/GenBank/DDBJ databases">
        <authorList>
            <person name="Tani A."/>
            <person name="Ola A."/>
            <person name="Ogura Y."/>
            <person name="Katsura K."/>
            <person name="Hayashi T."/>
        </authorList>
    </citation>
    <scope>NUCLEOTIDE SEQUENCE</scope>
    <source>
        <strain evidence="5">DSM 23632</strain>
    </source>
</reference>
<dbReference type="PANTHER" id="PTHR45138">
    <property type="entry name" value="REGULATORY COMPONENTS OF SENSORY TRANSDUCTION SYSTEM"/>
    <property type="match status" value="1"/>
</dbReference>
<name>A0ABQ4TYD4_9HYPH</name>
<dbReference type="EC" id="2.7.7.65" evidence="1"/>
<dbReference type="PROSITE" id="PS50887">
    <property type="entry name" value="GGDEF"/>
    <property type="match status" value="1"/>
</dbReference>
<comment type="caution">
    <text evidence="5">The sequence shown here is derived from an EMBL/GenBank/DDBJ whole genome shotgun (WGS) entry which is preliminary data.</text>
</comment>
<proteinExistence type="predicted"/>
<dbReference type="SMART" id="SM00267">
    <property type="entry name" value="GGDEF"/>
    <property type="match status" value="1"/>
</dbReference>
<protein>
    <recommendedName>
        <fullName evidence="1">diguanylate cyclase</fullName>
        <ecNumber evidence="1">2.7.7.65</ecNumber>
    </recommendedName>
</protein>
<organism evidence="5 6">
    <name type="scientific">Methylobacterium trifolii</name>
    <dbReference type="NCBI Taxonomy" id="1003092"/>
    <lineage>
        <taxon>Bacteria</taxon>
        <taxon>Pseudomonadati</taxon>
        <taxon>Pseudomonadota</taxon>
        <taxon>Alphaproteobacteria</taxon>
        <taxon>Hyphomicrobiales</taxon>
        <taxon>Methylobacteriaceae</taxon>
        <taxon>Methylobacterium</taxon>
    </lineage>
</organism>
<reference evidence="5" key="1">
    <citation type="journal article" date="2021" name="Front. Microbiol.">
        <title>Comprehensive Comparative Genomics and Phenotyping of Methylobacterium Species.</title>
        <authorList>
            <person name="Alessa O."/>
            <person name="Ogura Y."/>
            <person name="Fujitani Y."/>
            <person name="Takami H."/>
            <person name="Hayashi T."/>
            <person name="Sahin N."/>
            <person name="Tani A."/>
        </authorList>
    </citation>
    <scope>NUCLEOTIDE SEQUENCE</scope>
    <source>
        <strain evidence="5">DSM 23632</strain>
    </source>
</reference>
<dbReference type="InterPro" id="IPR000160">
    <property type="entry name" value="GGDEF_dom"/>
</dbReference>
<feature type="transmembrane region" description="Helical" evidence="3">
    <location>
        <begin position="12"/>
        <end position="31"/>
    </location>
</feature>
<evidence type="ECO:0000313" key="6">
    <source>
        <dbReference type="Proteomes" id="UP001055057"/>
    </source>
</evidence>
<dbReference type="PANTHER" id="PTHR45138:SF9">
    <property type="entry name" value="DIGUANYLATE CYCLASE DGCM-RELATED"/>
    <property type="match status" value="1"/>
</dbReference>
<dbReference type="InterPro" id="IPR043128">
    <property type="entry name" value="Rev_trsase/Diguanyl_cyclase"/>
</dbReference>
<dbReference type="InterPro" id="IPR050469">
    <property type="entry name" value="Diguanylate_Cyclase"/>
</dbReference>